<accession>A0AAD8P895</accession>
<protein>
    <submittedName>
        <fullName evidence="1">Uncharacterized protein</fullName>
    </submittedName>
</protein>
<dbReference type="Proteomes" id="UP001229421">
    <property type="component" value="Unassembled WGS sequence"/>
</dbReference>
<name>A0AAD8P895_TARER</name>
<evidence type="ECO:0000313" key="2">
    <source>
        <dbReference type="Proteomes" id="UP001229421"/>
    </source>
</evidence>
<gene>
    <name evidence="1" type="ORF">QVD17_01581</name>
</gene>
<keyword evidence="2" id="KW-1185">Reference proteome</keyword>
<sequence length="170" mass="19480">MRGISGVIKSFWPKFNLTQVLNFRNNLLKSSSVHALSVNPSIRLQLHHLHLSHYQLRSISQTICTVNLHPLFSPISKASYTEVISTKFKSTFFFIHRLLPIVDFAQRHTAAPPSGLSSALNTTTVVPVHRHNHLKSVKNKHHRVKNCDLVVSACVLCEQRWTRFDHCIWL</sequence>
<organism evidence="1 2">
    <name type="scientific">Tagetes erecta</name>
    <name type="common">African marigold</name>
    <dbReference type="NCBI Taxonomy" id="13708"/>
    <lineage>
        <taxon>Eukaryota</taxon>
        <taxon>Viridiplantae</taxon>
        <taxon>Streptophyta</taxon>
        <taxon>Embryophyta</taxon>
        <taxon>Tracheophyta</taxon>
        <taxon>Spermatophyta</taxon>
        <taxon>Magnoliopsida</taxon>
        <taxon>eudicotyledons</taxon>
        <taxon>Gunneridae</taxon>
        <taxon>Pentapetalae</taxon>
        <taxon>asterids</taxon>
        <taxon>campanulids</taxon>
        <taxon>Asterales</taxon>
        <taxon>Asteraceae</taxon>
        <taxon>Asteroideae</taxon>
        <taxon>Heliantheae alliance</taxon>
        <taxon>Tageteae</taxon>
        <taxon>Tagetes</taxon>
    </lineage>
</organism>
<comment type="caution">
    <text evidence="1">The sequence shown here is derived from an EMBL/GenBank/DDBJ whole genome shotgun (WGS) entry which is preliminary data.</text>
</comment>
<proteinExistence type="predicted"/>
<dbReference type="AlphaFoldDB" id="A0AAD8P895"/>
<reference evidence="1" key="1">
    <citation type="journal article" date="2023" name="bioRxiv">
        <title>Improved chromosome-level genome assembly for marigold (Tagetes erecta).</title>
        <authorList>
            <person name="Jiang F."/>
            <person name="Yuan L."/>
            <person name="Wang S."/>
            <person name="Wang H."/>
            <person name="Xu D."/>
            <person name="Wang A."/>
            <person name="Fan W."/>
        </authorList>
    </citation>
    <scope>NUCLEOTIDE SEQUENCE</scope>
    <source>
        <strain evidence="1">WSJ</strain>
        <tissue evidence="1">Leaf</tissue>
    </source>
</reference>
<dbReference type="EMBL" id="JAUHHV010000001">
    <property type="protein sequence ID" value="KAK1435812.1"/>
    <property type="molecule type" value="Genomic_DNA"/>
</dbReference>
<evidence type="ECO:0000313" key="1">
    <source>
        <dbReference type="EMBL" id="KAK1435812.1"/>
    </source>
</evidence>